<dbReference type="Proteomes" id="UP001054945">
    <property type="component" value="Unassembled WGS sequence"/>
</dbReference>
<evidence type="ECO:0000313" key="2">
    <source>
        <dbReference type="Proteomes" id="UP001054945"/>
    </source>
</evidence>
<dbReference type="EMBL" id="BPLR01020048">
    <property type="protein sequence ID" value="GIX74268.1"/>
    <property type="molecule type" value="Genomic_DNA"/>
</dbReference>
<keyword evidence="2" id="KW-1185">Reference proteome</keyword>
<comment type="caution">
    <text evidence="1">The sequence shown here is derived from an EMBL/GenBank/DDBJ whole genome shotgun (WGS) entry which is preliminary data.</text>
</comment>
<reference evidence="1 2" key="1">
    <citation type="submission" date="2021-06" db="EMBL/GenBank/DDBJ databases">
        <title>Caerostris extrusa draft genome.</title>
        <authorList>
            <person name="Kono N."/>
            <person name="Arakawa K."/>
        </authorList>
    </citation>
    <scope>NUCLEOTIDE SEQUENCE [LARGE SCALE GENOMIC DNA]</scope>
</reference>
<organism evidence="1 2">
    <name type="scientific">Caerostris extrusa</name>
    <name type="common">Bark spider</name>
    <name type="synonym">Caerostris bankana</name>
    <dbReference type="NCBI Taxonomy" id="172846"/>
    <lineage>
        <taxon>Eukaryota</taxon>
        <taxon>Metazoa</taxon>
        <taxon>Ecdysozoa</taxon>
        <taxon>Arthropoda</taxon>
        <taxon>Chelicerata</taxon>
        <taxon>Arachnida</taxon>
        <taxon>Araneae</taxon>
        <taxon>Araneomorphae</taxon>
        <taxon>Entelegynae</taxon>
        <taxon>Araneoidea</taxon>
        <taxon>Araneidae</taxon>
        <taxon>Caerostris</taxon>
    </lineage>
</organism>
<accession>A0AAV4MR21</accession>
<dbReference type="AlphaFoldDB" id="A0AAV4MR21"/>
<proteinExistence type="predicted"/>
<sequence length="135" mass="15337">MDAFWIPLEKLPEFLEHKEGVSSAAKTDVELGRALVTNMVTILLHPSNCTVLQELYNSHRSSTETHESPATFFPPENTMALAARKLDVRQQIDLITSQDGIKWTLHFDGLKKRRLLWDDVFIASYINRSDGPISL</sequence>
<gene>
    <name evidence="1" type="ORF">CEXT_150691</name>
</gene>
<evidence type="ECO:0000313" key="1">
    <source>
        <dbReference type="EMBL" id="GIX74268.1"/>
    </source>
</evidence>
<protein>
    <submittedName>
        <fullName evidence="1">Uncharacterized protein</fullName>
    </submittedName>
</protein>
<name>A0AAV4MR21_CAEEX</name>